<dbReference type="Proteomes" id="UP000663722">
    <property type="component" value="Chromosome"/>
</dbReference>
<proteinExistence type="predicted"/>
<dbReference type="KEGG" id="dmm:dnm_098800"/>
<accession>A0A975BZ11</accession>
<dbReference type="AlphaFoldDB" id="A0A975BZ11"/>
<keyword evidence="2" id="KW-1185">Reference proteome</keyword>
<evidence type="ECO:0000313" key="1">
    <source>
        <dbReference type="EMBL" id="QTA93772.1"/>
    </source>
</evidence>
<protein>
    <submittedName>
        <fullName evidence="1">Uncharacterized protein</fullName>
    </submittedName>
</protein>
<dbReference type="EMBL" id="CP061800">
    <property type="protein sequence ID" value="QTA93772.1"/>
    <property type="molecule type" value="Genomic_DNA"/>
</dbReference>
<sequence length="44" mass="4773">MTPLFSNALSLPARGAWIETADLEPGQYQPGSLPARGAWIETRC</sequence>
<gene>
    <name evidence="1" type="ORF">dnm_098800</name>
</gene>
<organism evidence="1 2">
    <name type="scientific">Desulfonema magnum</name>
    <dbReference type="NCBI Taxonomy" id="45655"/>
    <lineage>
        <taxon>Bacteria</taxon>
        <taxon>Pseudomonadati</taxon>
        <taxon>Thermodesulfobacteriota</taxon>
        <taxon>Desulfobacteria</taxon>
        <taxon>Desulfobacterales</taxon>
        <taxon>Desulfococcaceae</taxon>
        <taxon>Desulfonema</taxon>
    </lineage>
</organism>
<evidence type="ECO:0000313" key="2">
    <source>
        <dbReference type="Proteomes" id="UP000663722"/>
    </source>
</evidence>
<name>A0A975BZ11_9BACT</name>
<reference evidence="1" key="1">
    <citation type="journal article" date="2021" name="Microb. Physiol.">
        <title>Proteogenomic Insights into the Physiology of Marine, Sulfate-Reducing, Filamentous Desulfonema limicola and Desulfonema magnum.</title>
        <authorList>
            <person name="Schnaars V."/>
            <person name="Wohlbrand L."/>
            <person name="Scheve S."/>
            <person name="Hinrichs C."/>
            <person name="Reinhardt R."/>
            <person name="Rabus R."/>
        </authorList>
    </citation>
    <scope>NUCLEOTIDE SEQUENCE</scope>
    <source>
        <strain evidence="1">4be13</strain>
    </source>
</reference>